<keyword evidence="1" id="KW-0732">Signal</keyword>
<dbReference type="InterPro" id="IPR044060">
    <property type="entry name" value="Bacterial_rp_domain"/>
</dbReference>
<dbReference type="Pfam" id="PF18998">
    <property type="entry name" value="Flg_new_2"/>
    <property type="match status" value="1"/>
</dbReference>
<dbReference type="eggNOG" id="COG3055">
    <property type="taxonomic scope" value="Bacteria"/>
</dbReference>
<gene>
    <name evidence="3" type="ordered locus">Glov_1453</name>
</gene>
<dbReference type="KEGG" id="glo:Glov_1453"/>
<accession>B3E8D5</accession>
<evidence type="ECO:0000259" key="2">
    <source>
        <dbReference type="Pfam" id="PF18998"/>
    </source>
</evidence>
<dbReference type="AlphaFoldDB" id="B3E8D5"/>
<dbReference type="InterPro" id="IPR006530">
    <property type="entry name" value="YD"/>
</dbReference>
<dbReference type="HOGENOM" id="CLU_838778_0_0_7"/>
<dbReference type="STRING" id="398767.Glov_1453"/>
<organism evidence="3 4">
    <name type="scientific">Trichlorobacter lovleyi (strain ATCC BAA-1151 / DSM 17278 / SZ)</name>
    <name type="common">Geobacter lovleyi</name>
    <dbReference type="NCBI Taxonomy" id="398767"/>
    <lineage>
        <taxon>Bacteria</taxon>
        <taxon>Pseudomonadati</taxon>
        <taxon>Thermodesulfobacteriota</taxon>
        <taxon>Desulfuromonadia</taxon>
        <taxon>Geobacterales</taxon>
        <taxon>Geobacteraceae</taxon>
        <taxon>Trichlorobacter</taxon>
    </lineage>
</organism>
<dbReference type="RefSeq" id="WP_012469514.1">
    <property type="nucleotide sequence ID" value="NC_010814.1"/>
</dbReference>
<proteinExistence type="predicted"/>
<dbReference type="Proteomes" id="UP000002420">
    <property type="component" value="Chromosome"/>
</dbReference>
<feature type="chain" id="PRO_5002787630" description="Bacterial repeat domain-containing protein" evidence="1">
    <location>
        <begin position="26"/>
        <end position="331"/>
    </location>
</feature>
<dbReference type="InterPro" id="IPR013783">
    <property type="entry name" value="Ig-like_fold"/>
</dbReference>
<reference evidence="3 4" key="1">
    <citation type="submission" date="2008-05" db="EMBL/GenBank/DDBJ databases">
        <title>Complete sequence of chromosome of Geobacter lovleyi SZ.</title>
        <authorList>
            <consortium name="US DOE Joint Genome Institute"/>
            <person name="Lucas S."/>
            <person name="Copeland A."/>
            <person name="Lapidus A."/>
            <person name="Glavina del Rio T."/>
            <person name="Dalin E."/>
            <person name="Tice H."/>
            <person name="Bruce D."/>
            <person name="Goodwin L."/>
            <person name="Pitluck S."/>
            <person name="Chertkov O."/>
            <person name="Meincke L."/>
            <person name="Brettin T."/>
            <person name="Detter J.C."/>
            <person name="Han C."/>
            <person name="Tapia R."/>
            <person name="Kuske C.R."/>
            <person name="Schmutz J."/>
            <person name="Larimer F."/>
            <person name="Land M."/>
            <person name="Hauser L."/>
            <person name="Kyrpides N."/>
            <person name="Mikhailova N."/>
            <person name="Sung Y."/>
            <person name="Fletcher K.E."/>
            <person name="Ritalahti K.M."/>
            <person name="Loeffler F.E."/>
            <person name="Richardson P."/>
        </authorList>
    </citation>
    <scope>NUCLEOTIDE SEQUENCE [LARGE SCALE GENOMIC DNA]</scope>
    <source>
        <strain evidence="4">ATCC BAA-1151 / DSM 17278 / SZ</strain>
    </source>
</reference>
<evidence type="ECO:0000256" key="1">
    <source>
        <dbReference type="SAM" id="SignalP"/>
    </source>
</evidence>
<evidence type="ECO:0000313" key="4">
    <source>
        <dbReference type="Proteomes" id="UP000002420"/>
    </source>
</evidence>
<dbReference type="Pfam" id="PF05593">
    <property type="entry name" value="RHS_repeat"/>
    <property type="match status" value="1"/>
</dbReference>
<dbReference type="EMBL" id="CP001089">
    <property type="protein sequence ID" value="ACD95172.1"/>
    <property type="molecule type" value="Genomic_DNA"/>
</dbReference>
<evidence type="ECO:0000313" key="3">
    <source>
        <dbReference type="EMBL" id="ACD95172.1"/>
    </source>
</evidence>
<dbReference type="Gene3D" id="2.60.40.10">
    <property type="entry name" value="Immunoglobulins"/>
    <property type="match status" value="1"/>
</dbReference>
<dbReference type="NCBIfam" id="TIGR01643">
    <property type="entry name" value="YD_repeat_2x"/>
    <property type="match status" value="1"/>
</dbReference>
<feature type="domain" description="Bacterial repeat" evidence="2">
    <location>
        <begin position="186"/>
        <end position="248"/>
    </location>
</feature>
<protein>
    <recommendedName>
        <fullName evidence="2">Bacterial repeat domain-containing protein</fullName>
    </recommendedName>
</protein>
<feature type="signal peptide" evidence="1">
    <location>
        <begin position="1"/>
        <end position="25"/>
    </location>
</feature>
<keyword evidence="4" id="KW-1185">Reference proteome</keyword>
<name>B3E8D5_TRIL1</name>
<sequence>MKKLQRMAFVLVLAGLLAVPAVAHAVNATYRYDRLNRLTSVTYDNGMSIAYSYDKTGNLIRIARGINGADVIPPTVTAFSLPAESNSLVVPVSVFSATDNVAVTGYCVMSTDSAAGCSWSASPPTSYTFASGTANGSHTLYAFARDAAGNSSTAIAVTTQLAVLQQQLSVTILGLYGGGGSVTSSPGGIACTSGTCTAEYANGTSVTLIPAPDTSSVFTAWSGNCTGSSNCTVSMTADRSATASFSLIPRARVAGIPYGSLASAYAAVLASGVLEAQALTFVEDLALNRGIVFTLRGGFSTDYLSRTGYTTLQGRLTVGTGAVTIDRLIIK</sequence>
<dbReference type="InterPro" id="IPR031325">
    <property type="entry name" value="RHS_repeat"/>
</dbReference>
<dbReference type="eggNOG" id="COG4932">
    <property type="taxonomic scope" value="Bacteria"/>
</dbReference>